<dbReference type="InterPro" id="IPR005467">
    <property type="entry name" value="His_kinase_dom"/>
</dbReference>
<dbReference type="Pfam" id="PF01590">
    <property type="entry name" value="GAF"/>
    <property type="match status" value="1"/>
</dbReference>
<evidence type="ECO:0000259" key="6">
    <source>
        <dbReference type="PROSITE" id="PS50109"/>
    </source>
</evidence>
<evidence type="ECO:0000259" key="7">
    <source>
        <dbReference type="PROSITE" id="PS50112"/>
    </source>
</evidence>
<dbReference type="InterPro" id="IPR004358">
    <property type="entry name" value="Sig_transdc_His_kin-like_C"/>
</dbReference>
<sequence length="1603" mass="178905">MSPAAKRDSVRWIVVGGSLLLALLFSVLGGQALHERDTLWQLQMTRQGELQRLAQQGSQDSLQEQAQTLADAMAADAWVVELVRQAQVLAAEGKDADDASRGYIRSQLYTRLVPRWRRLQSGHPFLLYVHLAPGAEVLLRVHEPKVFGDRQGAGRPMLRDALDDGRSRSGLSLQPDHLGMRAVAPLQVERGDGMATVGAIEVGLGVLDDLRRLDQELGAGVALLVRHNLLASPDGGESLRGLPTRARRWHLMDASRPEVRRWQEQQLLPDPDSGTTLKLIADRGQTYLLNQIVLPAYPQLQDAGPGRAEALALVWRDVSELYVRHQEEKQWLVGKWLLAWLGAEALLLLLLFATRNGTRALMQRHQQALLGKHQQSEQARQLLTVITQAQAAYIDAQNQYQVFDGLLRRILELSASPFGFIGEVLSDADDAPYLCTYAVCDLARPTADAQDAPPDTTLRDPDSLFGRVLLSGQPLLLDPVPPGLSSGLSTPHQPLQAAAGLPIFSRGQLIGLLGLANRAEGYPHELLEQLHPLLATLGQLIEALRRDRQREHQQWRLQRQQDALRALNEIAALPQHKSQEQLRQALQLGARFYQLPLAIISQIDGEEYRVQVQVSPHGSLQDGQSFVLGDTYCSLTLQSDEVLAIEHMAQSPHAGHPCYQQFALETYIGIAIWVGGRRFGTLNFSAAHVREHPFDEADREFLRLFARWVGATLERQRQAQARQALLERLNESQQIARLGHWEVDLGSGEAHWSEVIFAIFGQDPQQFRPSMAAFSQCVHPEDRHLIAASQRQAEAGGGHEVIYRIVRPDGTTRWIHELGRLQRDAQGRPQRLVGTVQDISDSKQRDLEIHQARGFLQAVLDSATGVSVIATDPAGLITLFNSGAERLLGYRAAETVGRCSPAVFHLTEEVRQRGRALGQAAGRPVEGFEVFVHNPRRGEPETRQWTYVRKDGQRRTVNLTVSAIRDGSGGITGFLGIASDISELQQATRALQKSESRFRGMVSNLPGVVYRCDNDAAWTMRYISEEIANLCGYPANDLIDNRRRSYASLIHPDDLPDTYRIIEALARQEAFELTYRLRHAEGHDVWVRGKGRGEYDSQGQLLWISGFIWDISARKAVEDQLKLSQQRFSTAFSTAPQGMALVSPQGQWLEVNDELCRMLGYSREELLCSDFQHITHPDDLQADLEQLEALLQGRINAYQMEKRYLNKRGETVWVLLSVSLVRDGQGQPVHFVSQVQDFTERIAAERALREREDYLRTLLENVLDAIVTIDQYGRIETFNRAAEQLFGYRLEQVLGQNVKLLMPEPERSAHDDYLARYRDSGEARLIGSVRELSGQRSSGEVFALELAVSQISHQDEPRFIAVIRDISERKRIERMKDDFVSTVSHELRTPLTAIAGSLGLINGGVLGEVPATMQQMLKIAQGNCQRLGALINDLLDMDKLAAGQMPFELLEQPLRPLLEQALEQNLPYARQFEVGLELYDNTAAARVRADAQRLLQVLANLLSNAAKFSPPGQAIELRAQSHAGWLRVSVHDRGPGVPERFKHRLFGKFSQVDSTDTRSKGGTGLGLAISKAIIERMGGRIGVDSVEGQGATFWFELPEQAPA</sequence>
<keyword evidence="5" id="KW-0418">Kinase</keyword>
<dbReference type="InterPro" id="IPR013655">
    <property type="entry name" value="PAS_fold_3"/>
</dbReference>
<dbReference type="InterPro" id="IPR052162">
    <property type="entry name" value="Sensor_kinase/Photoreceptor"/>
</dbReference>
<dbReference type="SMART" id="SM00091">
    <property type="entry name" value="PAS"/>
    <property type="match status" value="5"/>
</dbReference>
<dbReference type="InterPro" id="IPR036097">
    <property type="entry name" value="HisK_dim/P_sf"/>
</dbReference>
<dbReference type="NCBIfam" id="TIGR00229">
    <property type="entry name" value="sensory_box"/>
    <property type="match status" value="5"/>
</dbReference>
<evidence type="ECO:0000313" key="10">
    <source>
        <dbReference type="Proteomes" id="UP001196601"/>
    </source>
</evidence>
<dbReference type="Gene3D" id="2.10.70.100">
    <property type="match status" value="1"/>
</dbReference>
<dbReference type="InterPro" id="IPR013767">
    <property type="entry name" value="PAS_fold"/>
</dbReference>
<dbReference type="Pfam" id="PF14827">
    <property type="entry name" value="dCache_3"/>
    <property type="match status" value="1"/>
</dbReference>
<dbReference type="Proteomes" id="UP001196601">
    <property type="component" value="Unassembled WGS sequence"/>
</dbReference>
<protein>
    <recommendedName>
        <fullName evidence="2">histidine kinase</fullName>
        <ecNumber evidence="2">2.7.13.3</ecNumber>
    </recommendedName>
</protein>
<dbReference type="PANTHER" id="PTHR43304">
    <property type="entry name" value="PHYTOCHROME-LIKE PROTEIN CPH1"/>
    <property type="match status" value="1"/>
</dbReference>
<feature type="domain" description="PAS" evidence="7">
    <location>
        <begin position="1124"/>
        <end position="1194"/>
    </location>
</feature>
<dbReference type="InterPro" id="IPR003661">
    <property type="entry name" value="HisK_dim/P_dom"/>
</dbReference>
<evidence type="ECO:0000256" key="2">
    <source>
        <dbReference type="ARBA" id="ARBA00012438"/>
    </source>
</evidence>
<gene>
    <name evidence="9" type="ORF">I0D00_12890</name>
</gene>
<dbReference type="Pfam" id="PF13185">
    <property type="entry name" value="GAF_2"/>
    <property type="match status" value="1"/>
</dbReference>
<keyword evidence="10" id="KW-1185">Reference proteome</keyword>
<evidence type="ECO:0000259" key="8">
    <source>
        <dbReference type="PROSITE" id="PS50113"/>
    </source>
</evidence>
<dbReference type="SMART" id="SM00388">
    <property type="entry name" value="HisKA"/>
    <property type="match status" value="1"/>
</dbReference>
<organism evidence="9 10">
    <name type="scientific">Pseudomonas lalucatii</name>
    <dbReference type="NCBI Taxonomy" id="1424203"/>
    <lineage>
        <taxon>Bacteria</taxon>
        <taxon>Pseudomonadati</taxon>
        <taxon>Pseudomonadota</taxon>
        <taxon>Gammaproteobacteria</taxon>
        <taxon>Pseudomonadales</taxon>
        <taxon>Pseudomonadaceae</taxon>
        <taxon>Pseudomonas</taxon>
    </lineage>
</organism>
<dbReference type="InterPro" id="IPR035965">
    <property type="entry name" value="PAS-like_dom_sf"/>
</dbReference>
<feature type="domain" description="PAS" evidence="7">
    <location>
        <begin position="994"/>
        <end position="1069"/>
    </location>
</feature>
<dbReference type="InterPro" id="IPR000700">
    <property type="entry name" value="PAS-assoc_C"/>
</dbReference>
<dbReference type="EC" id="2.7.13.3" evidence="2"/>
<dbReference type="InterPro" id="IPR000014">
    <property type="entry name" value="PAS"/>
</dbReference>
<keyword evidence="4" id="KW-0808">Transferase</keyword>
<feature type="domain" description="PAC" evidence="8">
    <location>
        <begin position="1198"/>
        <end position="1250"/>
    </location>
</feature>
<dbReference type="Gene3D" id="3.30.565.10">
    <property type="entry name" value="Histidine kinase-like ATPase, C-terminal domain"/>
    <property type="match status" value="1"/>
</dbReference>
<dbReference type="PROSITE" id="PS50109">
    <property type="entry name" value="HIS_KIN"/>
    <property type="match status" value="1"/>
</dbReference>
<dbReference type="Gene3D" id="3.30.450.20">
    <property type="entry name" value="PAS domain"/>
    <property type="match status" value="5"/>
</dbReference>
<reference evidence="9 10" key="1">
    <citation type="journal article" date="2021" name="Syst. Appl. Microbiol.">
        <title>Pseudomonas lalucatii sp. nov. isolated from Vallgornera, a karstic cave in Mallorca, Western Mediterranean.</title>
        <authorList>
            <person name="Busquets A."/>
            <person name="Mulet M."/>
            <person name="Gomila M."/>
            <person name="Garcia-Valdes E."/>
        </authorList>
    </citation>
    <scope>NUCLEOTIDE SEQUENCE [LARGE SCALE GENOMIC DNA]</scope>
    <source>
        <strain evidence="9 10">R1b54</strain>
    </source>
</reference>
<comment type="catalytic activity">
    <reaction evidence="1">
        <text>ATP + protein L-histidine = ADP + protein N-phospho-L-histidine.</text>
        <dbReference type="EC" id="2.7.13.3"/>
    </reaction>
</comment>
<dbReference type="Pfam" id="PF00989">
    <property type="entry name" value="PAS"/>
    <property type="match status" value="2"/>
</dbReference>
<dbReference type="SMART" id="SM00387">
    <property type="entry name" value="HATPase_c"/>
    <property type="match status" value="1"/>
</dbReference>
<comment type="caution">
    <text evidence="9">The sequence shown here is derived from an EMBL/GenBank/DDBJ whole genome shotgun (WGS) entry which is preliminary data.</text>
</comment>
<evidence type="ECO:0000256" key="5">
    <source>
        <dbReference type="ARBA" id="ARBA00022777"/>
    </source>
</evidence>
<dbReference type="SUPFAM" id="SSF55785">
    <property type="entry name" value="PYP-like sensor domain (PAS domain)"/>
    <property type="match status" value="5"/>
</dbReference>
<dbReference type="Pfam" id="PF00512">
    <property type="entry name" value="HisKA"/>
    <property type="match status" value="1"/>
</dbReference>
<evidence type="ECO:0000313" key="9">
    <source>
        <dbReference type="EMBL" id="MBS7662832.1"/>
    </source>
</evidence>
<dbReference type="Pfam" id="PF08447">
    <property type="entry name" value="PAS_3"/>
    <property type="match status" value="3"/>
</dbReference>
<dbReference type="RefSeq" id="WP_213640123.1">
    <property type="nucleotide sequence ID" value="NZ_JADPMV010000001.1"/>
</dbReference>
<dbReference type="InterPro" id="IPR029150">
    <property type="entry name" value="dCache_3"/>
</dbReference>
<dbReference type="PRINTS" id="PR00344">
    <property type="entry name" value="BCTRLSENSOR"/>
</dbReference>
<dbReference type="InterPro" id="IPR029016">
    <property type="entry name" value="GAF-like_dom_sf"/>
</dbReference>
<dbReference type="EMBL" id="JADPMV010000001">
    <property type="protein sequence ID" value="MBS7662832.1"/>
    <property type="molecule type" value="Genomic_DNA"/>
</dbReference>
<dbReference type="PROSITE" id="PS50113">
    <property type="entry name" value="PAC"/>
    <property type="match status" value="4"/>
</dbReference>
<feature type="domain" description="PAS" evidence="7">
    <location>
        <begin position="852"/>
        <end position="898"/>
    </location>
</feature>
<dbReference type="InterPro" id="IPR036890">
    <property type="entry name" value="HATPase_C_sf"/>
</dbReference>
<name>A0ABS5Q236_9PSED</name>
<feature type="domain" description="PAS" evidence="7">
    <location>
        <begin position="1251"/>
        <end position="1304"/>
    </location>
</feature>
<dbReference type="CDD" id="cd16922">
    <property type="entry name" value="HATPase_EvgS-ArcB-TorS-like"/>
    <property type="match status" value="1"/>
</dbReference>
<evidence type="ECO:0000256" key="4">
    <source>
        <dbReference type="ARBA" id="ARBA00022679"/>
    </source>
</evidence>
<dbReference type="Pfam" id="PF02518">
    <property type="entry name" value="HATPase_c"/>
    <property type="match status" value="1"/>
</dbReference>
<dbReference type="PROSITE" id="PS50112">
    <property type="entry name" value="PAS"/>
    <property type="match status" value="4"/>
</dbReference>
<feature type="domain" description="PAC" evidence="8">
    <location>
        <begin position="799"/>
        <end position="851"/>
    </location>
</feature>
<feature type="domain" description="PAC" evidence="8">
    <location>
        <begin position="941"/>
        <end position="993"/>
    </location>
</feature>
<evidence type="ECO:0000256" key="3">
    <source>
        <dbReference type="ARBA" id="ARBA00022553"/>
    </source>
</evidence>
<dbReference type="PANTHER" id="PTHR43304:SF1">
    <property type="entry name" value="PAC DOMAIN-CONTAINING PROTEIN"/>
    <property type="match status" value="1"/>
</dbReference>
<dbReference type="InterPro" id="IPR003594">
    <property type="entry name" value="HATPase_dom"/>
</dbReference>
<dbReference type="SMART" id="SM00065">
    <property type="entry name" value="GAF"/>
    <property type="match status" value="2"/>
</dbReference>
<keyword evidence="3" id="KW-0597">Phosphoprotein</keyword>
<proteinExistence type="predicted"/>
<feature type="domain" description="PAC" evidence="8">
    <location>
        <begin position="1071"/>
        <end position="1123"/>
    </location>
</feature>
<dbReference type="SUPFAM" id="SSF47384">
    <property type="entry name" value="Homodimeric domain of signal transducing histidine kinase"/>
    <property type="match status" value="1"/>
</dbReference>
<dbReference type="Gene3D" id="3.30.450.40">
    <property type="match status" value="2"/>
</dbReference>
<dbReference type="Gene3D" id="1.10.287.130">
    <property type="match status" value="1"/>
</dbReference>
<dbReference type="CDD" id="cd00082">
    <property type="entry name" value="HisKA"/>
    <property type="match status" value="1"/>
</dbReference>
<dbReference type="SUPFAM" id="SSF55874">
    <property type="entry name" value="ATPase domain of HSP90 chaperone/DNA topoisomerase II/histidine kinase"/>
    <property type="match status" value="1"/>
</dbReference>
<dbReference type="CDD" id="cd00130">
    <property type="entry name" value="PAS"/>
    <property type="match status" value="5"/>
</dbReference>
<dbReference type="SUPFAM" id="SSF55781">
    <property type="entry name" value="GAF domain-like"/>
    <property type="match status" value="2"/>
</dbReference>
<dbReference type="InterPro" id="IPR001610">
    <property type="entry name" value="PAC"/>
</dbReference>
<dbReference type="InterPro" id="IPR003018">
    <property type="entry name" value="GAF"/>
</dbReference>
<feature type="domain" description="Histidine kinase" evidence="6">
    <location>
        <begin position="1382"/>
        <end position="1601"/>
    </location>
</feature>
<dbReference type="SMART" id="SM00086">
    <property type="entry name" value="PAC"/>
    <property type="match status" value="5"/>
</dbReference>
<accession>A0ABS5Q236</accession>
<evidence type="ECO:0000256" key="1">
    <source>
        <dbReference type="ARBA" id="ARBA00000085"/>
    </source>
</evidence>